<keyword evidence="1" id="KW-0472">Membrane</keyword>
<feature type="transmembrane region" description="Helical" evidence="1">
    <location>
        <begin position="32"/>
        <end position="52"/>
    </location>
</feature>
<feature type="transmembrane region" description="Helical" evidence="1">
    <location>
        <begin position="7"/>
        <end position="26"/>
    </location>
</feature>
<organism evidence="2 3">
    <name type="scientific">Planifilum fulgidum</name>
    <dbReference type="NCBI Taxonomy" id="201973"/>
    <lineage>
        <taxon>Bacteria</taxon>
        <taxon>Bacillati</taxon>
        <taxon>Bacillota</taxon>
        <taxon>Bacilli</taxon>
        <taxon>Bacillales</taxon>
        <taxon>Thermoactinomycetaceae</taxon>
        <taxon>Planifilum</taxon>
    </lineage>
</organism>
<keyword evidence="1" id="KW-0812">Transmembrane</keyword>
<evidence type="ECO:0000256" key="1">
    <source>
        <dbReference type="SAM" id="Phobius"/>
    </source>
</evidence>
<reference evidence="2 3" key="1">
    <citation type="submission" date="2016-10" db="EMBL/GenBank/DDBJ databases">
        <authorList>
            <person name="de Groot N.N."/>
        </authorList>
    </citation>
    <scope>NUCLEOTIDE SEQUENCE [LARGE SCALE GENOMIC DNA]</scope>
    <source>
        <strain evidence="2 3">DSM 44945</strain>
    </source>
</reference>
<protein>
    <submittedName>
        <fullName evidence="2">Uncharacterized protein</fullName>
    </submittedName>
</protein>
<evidence type="ECO:0000313" key="2">
    <source>
        <dbReference type="EMBL" id="SFG01235.1"/>
    </source>
</evidence>
<gene>
    <name evidence="2" type="ORF">SAMN04488025_11235</name>
</gene>
<dbReference type="EMBL" id="FOOK01000012">
    <property type="protein sequence ID" value="SFG01235.1"/>
    <property type="molecule type" value="Genomic_DNA"/>
</dbReference>
<sequence length="75" mass="8553">MNRRYWVGYAAVFSMIWIATGLFSVIEGGPQSQAVLVFSFAFALVLIAATWLSSRLLAHIRRFEAKRDALYRRGK</sequence>
<keyword evidence="1" id="KW-1133">Transmembrane helix</keyword>
<dbReference type="OrthoDB" id="2970800at2"/>
<dbReference type="AlphaFoldDB" id="A0A1I2NBE4"/>
<dbReference type="STRING" id="201973.SAMN04488025_11235"/>
<evidence type="ECO:0000313" key="3">
    <source>
        <dbReference type="Proteomes" id="UP000198661"/>
    </source>
</evidence>
<dbReference type="RefSeq" id="WP_092037883.1">
    <property type="nucleotide sequence ID" value="NZ_FOOK01000012.1"/>
</dbReference>
<accession>A0A1I2NBE4</accession>
<keyword evidence="3" id="KW-1185">Reference proteome</keyword>
<dbReference type="Proteomes" id="UP000198661">
    <property type="component" value="Unassembled WGS sequence"/>
</dbReference>
<name>A0A1I2NBE4_9BACL</name>
<proteinExistence type="predicted"/>